<organism evidence="2 3">
    <name type="scientific">Seminavis robusta</name>
    <dbReference type="NCBI Taxonomy" id="568900"/>
    <lineage>
        <taxon>Eukaryota</taxon>
        <taxon>Sar</taxon>
        <taxon>Stramenopiles</taxon>
        <taxon>Ochrophyta</taxon>
        <taxon>Bacillariophyta</taxon>
        <taxon>Bacillariophyceae</taxon>
        <taxon>Bacillariophycidae</taxon>
        <taxon>Naviculales</taxon>
        <taxon>Naviculaceae</taxon>
        <taxon>Seminavis</taxon>
    </lineage>
</organism>
<protein>
    <recommendedName>
        <fullName evidence="1">Fungal lipase-type domain-containing protein</fullName>
    </recommendedName>
</protein>
<sequence>MKNDNRLLENSTIDRDHWIFHTEPSNDWLNAGRNPQCTSEAQNSIRNPSTILNEEFLRKAYISEYLSGTVCYDGGLLNNLPKYQDLYEHFMAWDDGVDDVTVMAKIEGMCYVAFRGTSYFNINDLVFQNLNPTVANVGDTNCYIRKGYYDAYYTPYVNDFERRMQLCLNSCKGGTCPLVITGGSQGAGPAVVASIVYRHLDPTVITWGGVRALYRISPIDASVCQDVNPQNHYRFVITDSTLRLIDFIPYQWAFFSQQIGHEILFDGNDMNYMGINNPVKRNPLTYSLLVHSPCNYDAKTRQLYENSCFPVPASGWKDGHWCKTDEDCESAFCTDLGFCNAGFDAGERCRRDEQCVSKTCIQSVSECAPYHGKMNEGMHCRDDEDCASGRCEQGLFGWLPLVDSVCAPQLDTGEECNEDSDCKSNVCGGFLLWGRRCWPQD</sequence>
<name>A0A9N8DVX9_9STRA</name>
<proteinExistence type="predicted"/>
<feature type="domain" description="Fungal lipase-type" evidence="1">
    <location>
        <begin position="111"/>
        <end position="201"/>
    </location>
</feature>
<dbReference type="Pfam" id="PF01764">
    <property type="entry name" value="Lipase_3"/>
    <property type="match status" value="1"/>
</dbReference>
<keyword evidence="3" id="KW-1185">Reference proteome</keyword>
<dbReference type="Gene3D" id="3.40.50.1820">
    <property type="entry name" value="alpha/beta hydrolase"/>
    <property type="match status" value="1"/>
</dbReference>
<reference evidence="2" key="1">
    <citation type="submission" date="2020-06" db="EMBL/GenBank/DDBJ databases">
        <authorList>
            <consortium name="Plant Systems Biology data submission"/>
        </authorList>
    </citation>
    <scope>NUCLEOTIDE SEQUENCE</scope>
    <source>
        <strain evidence="2">D6</strain>
    </source>
</reference>
<dbReference type="SUPFAM" id="SSF53474">
    <property type="entry name" value="alpha/beta-Hydrolases"/>
    <property type="match status" value="1"/>
</dbReference>
<dbReference type="EMBL" id="CAICTM010000314">
    <property type="protein sequence ID" value="CAB9507665.1"/>
    <property type="molecule type" value="Genomic_DNA"/>
</dbReference>
<comment type="caution">
    <text evidence="2">The sequence shown here is derived from an EMBL/GenBank/DDBJ whole genome shotgun (WGS) entry which is preliminary data.</text>
</comment>
<dbReference type="AlphaFoldDB" id="A0A9N8DVX9"/>
<evidence type="ECO:0000313" key="2">
    <source>
        <dbReference type="EMBL" id="CAB9507665.1"/>
    </source>
</evidence>
<evidence type="ECO:0000259" key="1">
    <source>
        <dbReference type="Pfam" id="PF01764"/>
    </source>
</evidence>
<dbReference type="InterPro" id="IPR029058">
    <property type="entry name" value="AB_hydrolase_fold"/>
</dbReference>
<dbReference type="GO" id="GO:0006629">
    <property type="term" value="P:lipid metabolic process"/>
    <property type="evidence" value="ECO:0007669"/>
    <property type="project" value="InterPro"/>
</dbReference>
<dbReference type="Proteomes" id="UP001153069">
    <property type="component" value="Unassembled WGS sequence"/>
</dbReference>
<gene>
    <name evidence="2" type="ORF">SEMRO_315_G115370.1</name>
</gene>
<dbReference type="InterPro" id="IPR002921">
    <property type="entry name" value="Fungal_lipase-type"/>
</dbReference>
<accession>A0A9N8DVX9</accession>
<evidence type="ECO:0000313" key="3">
    <source>
        <dbReference type="Proteomes" id="UP001153069"/>
    </source>
</evidence>